<dbReference type="InterPro" id="IPR003607">
    <property type="entry name" value="HD/PDEase_dom"/>
</dbReference>
<protein>
    <submittedName>
        <fullName evidence="2">Metal-dependent phosphohydrolase HD sub domain-containing protein</fullName>
    </submittedName>
</protein>
<dbReference type="AlphaFoldDB" id="F3Z3D7"/>
<dbReference type="eggNOG" id="COG2206">
    <property type="taxonomic scope" value="Bacteria"/>
</dbReference>
<name>F3Z3D7_DESAF</name>
<evidence type="ECO:0000313" key="2">
    <source>
        <dbReference type="EMBL" id="EGJ51477.1"/>
    </source>
</evidence>
<dbReference type="KEGG" id="daf:Desaf_3182"/>
<reference evidence="2 3" key="1">
    <citation type="journal article" date="2011" name="J. Bacteriol.">
        <title>Genome sequence of the mercury-methylating and pleomorphic Desulfovibrio africanus Strain Walvis Bay.</title>
        <authorList>
            <person name="Brown S.D."/>
            <person name="Wall J.D."/>
            <person name="Kucken A.M."/>
            <person name="Gilmour C.C."/>
            <person name="Podar M."/>
            <person name="Brandt C.C."/>
            <person name="Teshima H."/>
            <person name="Detter J.C."/>
            <person name="Han C.S."/>
            <person name="Land M.L."/>
            <person name="Lucas S."/>
            <person name="Han J."/>
            <person name="Pennacchio L."/>
            <person name="Nolan M."/>
            <person name="Pitluck S."/>
            <person name="Woyke T."/>
            <person name="Goodwin L."/>
            <person name="Palumbo A.V."/>
            <person name="Elias D.A."/>
        </authorList>
    </citation>
    <scope>NUCLEOTIDE SEQUENCE [LARGE SCALE GENOMIC DNA]</scope>
    <source>
        <strain evidence="2 3">Walvis Bay</strain>
    </source>
</reference>
<organism evidence="2 3">
    <name type="scientific">Desulfocurvibacter africanus subsp. africanus str. Walvis Bay</name>
    <dbReference type="NCBI Taxonomy" id="690850"/>
    <lineage>
        <taxon>Bacteria</taxon>
        <taxon>Pseudomonadati</taxon>
        <taxon>Thermodesulfobacteriota</taxon>
        <taxon>Desulfovibrionia</taxon>
        <taxon>Desulfovibrionales</taxon>
        <taxon>Desulfovibrionaceae</taxon>
        <taxon>Desulfocurvibacter</taxon>
    </lineage>
</organism>
<dbReference type="RefSeq" id="WP_014261111.1">
    <property type="nucleotide sequence ID" value="NC_016629.1"/>
</dbReference>
<gene>
    <name evidence="2" type="ORF">Desaf_3182</name>
</gene>
<dbReference type="InterPro" id="IPR056471">
    <property type="entry name" value="HD-CE"/>
</dbReference>
<dbReference type="Gene3D" id="1.10.3210.10">
    <property type="entry name" value="Hypothetical protein af1432"/>
    <property type="match status" value="1"/>
</dbReference>
<evidence type="ECO:0000313" key="3">
    <source>
        <dbReference type="Proteomes" id="UP000007844"/>
    </source>
</evidence>
<feature type="domain" description="HD-CE" evidence="1">
    <location>
        <begin position="29"/>
        <end position="155"/>
    </location>
</feature>
<dbReference type="EMBL" id="CP003221">
    <property type="protein sequence ID" value="EGJ51477.1"/>
    <property type="molecule type" value="Genomic_DNA"/>
</dbReference>
<evidence type="ECO:0000259" key="1">
    <source>
        <dbReference type="Pfam" id="PF24391"/>
    </source>
</evidence>
<dbReference type="CDD" id="cd00077">
    <property type="entry name" value="HDc"/>
    <property type="match status" value="1"/>
</dbReference>
<dbReference type="HOGENOM" id="CLU_482115_0_0_7"/>
<keyword evidence="3" id="KW-1185">Reference proteome</keyword>
<accession>F3Z3D7</accession>
<sequence length="582" mass="66665">MYTQANERKVFKESLRYMIKASEYAHALHMTDHGPLHAQRVYAICRWLGTLFSLTDYESAILQAAALLHDIGMASTDRANHNIESEKLIISNAETGSLPFSKDEALLIGKLCRWHRGDDYKRDCIEFCEGSEVRVGLLASILRLSDELDLDYRRTYFNSSEDMEITKKYKTDQIQYHESVLSILGVRVRADKLSKCFELLIDNIAGAKLQIERLIKEILGTPLPFPIKILPTKKELVDPPSFGTPRKALICAYCNPHGIVTAVLSRISLKLAGIEAEIVCNKDKTASAGAFWNEIKSLPLANYELAYFIDLHIESRNIEPIKEILSINHNCKVFISGATLTSSPYVKELIEYGATVLLGDEHVLFYADFLTQNMPFWIRVAGTCNVDNHVVQKIGNKDVYHTTTGIKYLLFKHFKDNDDTIINTIIENIENNNIQYFMDTSHKFDEEISSLPIYFEKFGRVLLIKYNKDLKGRFIYEWVIDAIMLNKCLPYEEFEFKTPYAIYPIHSLDGKPLRVLYLSYFKNSNKTLPIKCFCNKLLTSVGNDNTIWNTYTSKEEALSDINEVIKRINMEYGIETPEVVNI</sequence>
<dbReference type="SUPFAM" id="SSF109604">
    <property type="entry name" value="HD-domain/PDEase-like"/>
    <property type="match status" value="1"/>
</dbReference>
<proteinExistence type="predicted"/>
<dbReference type="GO" id="GO:0016787">
    <property type="term" value="F:hydrolase activity"/>
    <property type="evidence" value="ECO:0007669"/>
    <property type="project" value="UniProtKB-KW"/>
</dbReference>
<dbReference type="Proteomes" id="UP000007844">
    <property type="component" value="Chromosome"/>
</dbReference>
<dbReference type="Pfam" id="PF24391">
    <property type="entry name" value="HD-CE"/>
    <property type="match status" value="1"/>
</dbReference>
<keyword evidence="2" id="KW-0378">Hydrolase</keyword>
<dbReference type="STRING" id="690850.Desaf_3182"/>